<evidence type="ECO:0000259" key="9">
    <source>
        <dbReference type="PROSITE" id="PS51918"/>
    </source>
</evidence>
<dbReference type="Pfam" id="PF04055">
    <property type="entry name" value="Radical_SAM"/>
    <property type="match status" value="1"/>
</dbReference>
<name>A0A4R3Z3Q8_9FIRM</name>
<keyword evidence="10" id="KW-0670">Pyruvate</keyword>
<dbReference type="InterPro" id="IPR001989">
    <property type="entry name" value="Radical_activat_CS"/>
</dbReference>
<dbReference type="PANTHER" id="PTHR30352">
    <property type="entry name" value="PYRUVATE FORMATE-LYASE-ACTIVATING ENZYME"/>
    <property type="match status" value="1"/>
</dbReference>
<evidence type="ECO:0000256" key="8">
    <source>
        <dbReference type="ARBA" id="ARBA00023014"/>
    </source>
</evidence>
<dbReference type="GO" id="GO:0046872">
    <property type="term" value="F:metal ion binding"/>
    <property type="evidence" value="ECO:0007669"/>
    <property type="project" value="UniProtKB-KW"/>
</dbReference>
<dbReference type="GeneID" id="98915615"/>
<keyword evidence="8" id="KW-0411">Iron-sulfur</keyword>
<dbReference type="InterPro" id="IPR040074">
    <property type="entry name" value="BssD/PflA/YjjW"/>
</dbReference>
<dbReference type="SUPFAM" id="SSF102114">
    <property type="entry name" value="Radical SAM enzymes"/>
    <property type="match status" value="1"/>
</dbReference>
<dbReference type="AlphaFoldDB" id="A0A4R3Z3Q8"/>
<reference evidence="10 11" key="1">
    <citation type="submission" date="2019-03" db="EMBL/GenBank/DDBJ databases">
        <title>Genomic Encyclopedia of Type Strains, Phase IV (KMG-IV): sequencing the most valuable type-strain genomes for metagenomic binning, comparative biology and taxonomic classification.</title>
        <authorList>
            <person name="Goeker M."/>
        </authorList>
    </citation>
    <scope>NUCLEOTIDE SEQUENCE [LARGE SCALE GENOMIC DNA]</scope>
    <source>
        <strain evidence="10 11">DSM 29487</strain>
    </source>
</reference>
<dbReference type="GO" id="GO:0016491">
    <property type="term" value="F:oxidoreductase activity"/>
    <property type="evidence" value="ECO:0007669"/>
    <property type="project" value="UniProtKB-KW"/>
</dbReference>
<evidence type="ECO:0000256" key="5">
    <source>
        <dbReference type="ARBA" id="ARBA00022723"/>
    </source>
</evidence>
<comment type="caution">
    <text evidence="10">The sequence shown here is derived from an EMBL/GenBank/DDBJ whole genome shotgun (WGS) entry which is preliminary data.</text>
</comment>
<dbReference type="SFLD" id="SFLDG01118">
    <property type="entry name" value="activating_enzymes__group_2"/>
    <property type="match status" value="1"/>
</dbReference>
<dbReference type="RefSeq" id="WP_066451020.1">
    <property type="nucleotide sequence ID" value="NZ_JANKBF010000007.1"/>
</dbReference>
<evidence type="ECO:0000256" key="6">
    <source>
        <dbReference type="ARBA" id="ARBA00023002"/>
    </source>
</evidence>
<keyword evidence="3" id="KW-0004">4Fe-4S</keyword>
<evidence type="ECO:0000313" key="11">
    <source>
        <dbReference type="Proteomes" id="UP000295515"/>
    </source>
</evidence>
<keyword evidence="6" id="KW-0560">Oxidoreductase</keyword>
<dbReference type="InterPro" id="IPR013785">
    <property type="entry name" value="Aldolase_TIM"/>
</dbReference>
<dbReference type="EMBL" id="SMCQ01000012">
    <property type="protein sequence ID" value="TCV98564.1"/>
    <property type="molecule type" value="Genomic_DNA"/>
</dbReference>
<dbReference type="InterPro" id="IPR007197">
    <property type="entry name" value="rSAM"/>
</dbReference>
<accession>A0A4R3Z3Q8</accession>
<dbReference type="NCBIfam" id="TIGR02494">
    <property type="entry name" value="PFLE_PFLC"/>
    <property type="match status" value="1"/>
</dbReference>
<dbReference type="SFLD" id="SFLDS00029">
    <property type="entry name" value="Radical_SAM"/>
    <property type="match status" value="1"/>
</dbReference>
<evidence type="ECO:0000256" key="7">
    <source>
        <dbReference type="ARBA" id="ARBA00023004"/>
    </source>
</evidence>
<keyword evidence="11" id="KW-1185">Reference proteome</keyword>
<dbReference type="SFLD" id="SFLDG01066">
    <property type="entry name" value="organic_radical-activating_enz"/>
    <property type="match status" value="1"/>
</dbReference>
<keyword evidence="5" id="KW-0479">Metal-binding</keyword>
<dbReference type="InterPro" id="IPR058240">
    <property type="entry name" value="rSAM_sf"/>
</dbReference>
<keyword evidence="10" id="KW-0456">Lyase</keyword>
<dbReference type="PROSITE" id="PS01087">
    <property type="entry name" value="RADICAL_ACTIVATING"/>
    <property type="match status" value="1"/>
</dbReference>
<comment type="cofactor">
    <cofactor evidence="1">
        <name>[4Fe-4S] cluster</name>
        <dbReference type="ChEBI" id="CHEBI:49883"/>
    </cofactor>
</comment>
<dbReference type="PIRSF" id="PIRSF000371">
    <property type="entry name" value="PFL_act_enz"/>
    <property type="match status" value="1"/>
</dbReference>
<evidence type="ECO:0000256" key="1">
    <source>
        <dbReference type="ARBA" id="ARBA00001966"/>
    </source>
</evidence>
<dbReference type="InterPro" id="IPR012839">
    <property type="entry name" value="Organic_radical_activase"/>
</dbReference>
<dbReference type="SUPFAM" id="SSF54862">
    <property type="entry name" value="4Fe-4S ferredoxins"/>
    <property type="match status" value="1"/>
</dbReference>
<gene>
    <name evidence="10" type="ORF">EDD60_11260</name>
</gene>
<feature type="domain" description="Radical SAM core" evidence="9">
    <location>
        <begin position="25"/>
        <end position="312"/>
    </location>
</feature>
<sequence>MKSLREQHMKISKALVFDIKRFAVHDGHGLRTTVFFKGCPLRCQWCQNPEGLSSKRRPIYFENSCIHCRRCEQFAKADQMTYQNNRPYFNLEYQGDFDNLIKACPASAIRYDSQEYDIEELIEKIKADEVFFRNGGGVTFSGGEPFMQGTFLIEILKRCKEEGIHTAIETSLYTSLDLLQQALPYLDLIYADFKIFDEKKHQEYTGVSSLKIKNHIQYILESEHKNKVIIRTPLIPLMSATDNNIISIAKFLVNIDSEVKYELLNYNPLASSKYSLVDLEYGLGEYQMFNKKEMQHFYDIVYSTGLKNLIIE</sequence>
<protein>
    <submittedName>
        <fullName evidence="10">Pyruvate formate lyase activating enzyme</fullName>
    </submittedName>
</protein>
<evidence type="ECO:0000256" key="2">
    <source>
        <dbReference type="ARBA" id="ARBA00009777"/>
    </source>
</evidence>
<dbReference type="PROSITE" id="PS51918">
    <property type="entry name" value="RADICAL_SAM"/>
    <property type="match status" value="1"/>
</dbReference>
<dbReference type="GO" id="GO:0016829">
    <property type="term" value="F:lyase activity"/>
    <property type="evidence" value="ECO:0007669"/>
    <property type="project" value="UniProtKB-KW"/>
</dbReference>
<comment type="similarity">
    <text evidence="2">Belongs to the organic radical-activating enzymes family.</text>
</comment>
<proteinExistence type="inferred from homology"/>
<evidence type="ECO:0000256" key="3">
    <source>
        <dbReference type="ARBA" id="ARBA00022485"/>
    </source>
</evidence>
<dbReference type="InterPro" id="IPR034457">
    <property type="entry name" value="Organic_radical-activating"/>
</dbReference>
<evidence type="ECO:0000256" key="4">
    <source>
        <dbReference type="ARBA" id="ARBA00022691"/>
    </source>
</evidence>
<keyword evidence="7" id="KW-0408">Iron</keyword>
<keyword evidence="4" id="KW-0949">S-adenosyl-L-methionine</keyword>
<dbReference type="GO" id="GO:0051539">
    <property type="term" value="F:4 iron, 4 sulfur cluster binding"/>
    <property type="evidence" value="ECO:0007669"/>
    <property type="project" value="UniProtKB-KW"/>
</dbReference>
<dbReference type="PANTHER" id="PTHR30352:SF4">
    <property type="entry name" value="PYRUVATE FORMATE-LYASE 2-ACTIVATING ENZYME"/>
    <property type="match status" value="1"/>
</dbReference>
<dbReference type="Gene3D" id="3.20.20.70">
    <property type="entry name" value="Aldolase class I"/>
    <property type="match status" value="1"/>
</dbReference>
<organism evidence="10 11">
    <name type="scientific">Longibaculum muris</name>
    <dbReference type="NCBI Taxonomy" id="1796628"/>
    <lineage>
        <taxon>Bacteria</taxon>
        <taxon>Bacillati</taxon>
        <taxon>Bacillota</taxon>
        <taxon>Erysipelotrichia</taxon>
        <taxon>Erysipelotrichales</taxon>
        <taxon>Coprobacillaceae</taxon>
        <taxon>Longibaculum</taxon>
    </lineage>
</organism>
<dbReference type="Proteomes" id="UP000295515">
    <property type="component" value="Unassembled WGS sequence"/>
</dbReference>
<evidence type="ECO:0000313" key="10">
    <source>
        <dbReference type="EMBL" id="TCV98564.1"/>
    </source>
</evidence>